<dbReference type="InterPro" id="IPR016161">
    <property type="entry name" value="Ald_DH/histidinol_DH"/>
</dbReference>
<dbReference type="Gene3D" id="3.40.309.10">
    <property type="entry name" value="Aldehyde Dehydrogenase, Chain A, domain 2"/>
    <property type="match status" value="1"/>
</dbReference>
<name>A0A084G6Z1_PSEDA</name>
<dbReference type="InterPro" id="IPR015590">
    <property type="entry name" value="Aldehyde_DH_dom"/>
</dbReference>
<comment type="similarity">
    <text evidence="3">Belongs to the ustYa family.</text>
</comment>
<comment type="similarity">
    <text evidence="1">Belongs to the aldehyde dehydrogenase family.</text>
</comment>
<evidence type="ECO:0000256" key="3">
    <source>
        <dbReference type="ARBA" id="ARBA00035112"/>
    </source>
</evidence>
<evidence type="ECO:0000256" key="1">
    <source>
        <dbReference type="ARBA" id="ARBA00009986"/>
    </source>
</evidence>
<dbReference type="EC" id="1.2.1.19" evidence="5"/>
<dbReference type="PANTHER" id="PTHR42986:SF1">
    <property type="entry name" value="BENZALDEHYDE DEHYDROGENASE YFMT"/>
    <property type="match status" value="1"/>
</dbReference>
<protein>
    <submittedName>
        <fullName evidence="5">Aminobutyraldehyde dehydrogenase</fullName>
        <ecNumber evidence="5">1.2.1.19</ecNumber>
        <ecNumber evidence="5">1.2.1.24</ecNumber>
        <ecNumber evidence="5">1.2.1.65</ecNumber>
        <ecNumber evidence="5">1.2.1.67</ecNumber>
    </submittedName>
</protein>
<dbReference type="Pfam" id="PF11807">
    <property type="entry name" value="UstYa"/>
    <property type="match status" value="1"/>
</dbReference>
<evidence type="ECO:0000259" key="4">
    <source>
        <dbReference type="Pfam" id="PF00171"/>
    </source>
</evidence>
<evidence type="ECO:0000313" key="5">
    <source>
        <dbReference type="EMBL" id="KEZ43103.1"/>
    </source>
</evidence>
<dbReference type="EC" id="1.2.1.67" evidence="5"/>
<dbReference type="InterPro" id="IPR016162">
    <property type="entry name" value="Ald_DH_N"/>
</dbReference>
<dbReference type="GO" id="GO:0019145">
    <property type="term" value="F:aminobutyraldehyde dehydrogenase (NAD+) activity"/>
    <property type="evidence" value="ECO:0007669"/>
    <property type="project" value="UniProtKB-EC"/>
</dbReference>
<dbReference type="VEuPathDB" id="FungiDB:SAPIO_CDS4977"/>
<dbReference type="EMBL" id="JOWA01000096">
    <property type="protein sequence ID" value="KEZ43103.1"/>
    <property type="molecule type" value="Genomic_DNA"/>
</dbReference>
<dbReference type="RefSeq" id="XP_016642902.1">
    <property type="nucleotide sequence ID" value="XM_016787400.1"/>
</dbReference>
<keyword evidence="2" id="KW-0520">NAD</keyword>
<dbReference type="EC" id="1.2.1.24" evidence="5"/>
<dbReference type="InterPro" id="IPR021765">
    <property type="entry name" value="UstYa-like"/>
</dbReference>
<feature type="domain" description="Aldehyde dehydrogenase" evidence="4">
    <location>
        <begin position="140"/>
        <end position="232"/>
    </location>
</feature>
<dbReference type="AlphaFoldDB" id="A0A084G6Z1"/>
<reference evidence="5 6" key="1">
    <citation type="journal article" date="2014" name="Genome Announc.">
        <title>Draft genome sequence of the pathogenic fungus Scedosporium apiospermum.</title>
        <authorList>
            <person name="Vandeputte P."/>
            <person name="Ghamrawi S."/>
            <person name="Rechenmann M."/>
            <person name="Iltis A."/>
            <person name="Giraud S."/>
            <person name="Fleury M."/>
            <person name="Thornton C."/>
            <person name="Delhaes L."/>
            <person name="Meyer W."/>
            <person name="Papon N."/>
            <person name="Bouchara J.P."/>
        </authorList>
    </citation>
    <scope>NUCLEOTIDE SEQUENCE [LARGE SCALE GENOMIC DNA]</scope>
    <source>
        <strain evidence="5 6">IHEM 14462</strain>
    </source>
</reference>
<proteinExistence type="inferred from homology"/>
<dbReference type="HOGENOM" id="CLU_790243_0_0_1"/>
<organism evidence="5 6">
    <name type="scientific">Pseudallescheria apiosperma</name>
    <name type="common">Scedosporium apiospermum</name>
    <dbReference type="NCBI Taxonomy" id="563466"/>
    <lineage>
        <taxon>Eukaryota</taxon>
        <taxon>Fungi</taxon>
        <taxon>Dikarya</taxon>
        <taxon>Ascomycota</taxon>
        <taxon>Pezizomycotina</taxon>
        <taxon>Sordariomycetes</taxon>
        <taxon>Hypocreomycetidae</taxon>
        <taxon>Microascales</taxon>
        <taxon>Microascaceae</taxon>
        <taxon>Scedosporium</taxon>
    </lineage>
</organism>
<gene>
    <name evidence="5" type="ORF">SAPIO_CDS4977</name>
</gene>
<keyword evidence="5" id="KW-0560">Oxidoreductase</keyword>
<dbReference type="InterPro" id="IPR016163">
    <property type="entry name" value="Ald_DH_C"/>
</dbReference>
<dbReference type="KEGG" id="sapo:SAPIO_CDS4977"/>
<dbReference type="GO" id="GO:0004777">
    <property type="term" value="F:succinate-semialdehyde dehydrogenase (NAD+) activity"/>
    <property type="evidence" value="ECO:0007669"/>
    <property type="project" value="UniProtKB-EC"/>
</dbReference>
<evidence type="ECO:0000313" key="6">
    <source>
        <dbReference type="Proteomes" id="UP000028545"/>
    </source>
</evidence>
<dbReference type="PANTHER" id="PTHR42986">
    <property type="entry name" value="BENZALDEHYDE DEHYDROGENASE YFMT"/>
    <property type="match status" value="1"/>
</dbReference>
<comment type="caution">
    <text evidence="5">The sequence shown here is derived from an EMBL/GenBank/DDBJ whole genome shotgun (WGS) entry which is preliminary data.</text>
</comment>
<feature type="domain" description="Aldehyde dehydrogenase" evidence="4">
    <location>
        <begin position="235"/>
        <end position="339"/>
    </location>
</feature>
<dbReference type="EC" id="1.2.1.65" evidence="5"/>
<accession>A0A084G6Z1</accession>
<dbReference type="GeneID" id="27724049"/>
<dbReference type="Gene3D" id="3.40.605.10">
    <property type="entry name" value="Aldehyde Dehydrogenase, Chain A, domain 1"/>
    <property type="match status" value="2"/>
</dbReference>
<dbReference type="Pfam" id="PF00171">
    <property type="entry name" value="Aldedh"/>
    <property type="match status" value="2"/>
</dbReference>
<sequence length="351" mass="38334">MDQPSIYVGKGPGVDKAWEAITGDVGDQMVSKDEALRLGLAPDSMTIKHPVTGVEGFRVGMEVFHQLHCLNLLRQFSFKEYYSHTGGDVETDEEDLRGHSDIGVFSFRHFEGSEGHWPDYATTHTCRNFDKIREWATENAVALTEAGLPAGCINFLPCSPERAPEITGFAVKHPKVRHINFTGSERTIIAGWAASCLKKCVFKLGGKAPVIVRQDANIDDAVEAIVFGGLANNEGVTRDMDLDHKESFGPVMILIEFETDESAVQLANDSEFSLCASIFSCNVMRAMDLAKEIRASSCHMNGPTVYIEPTLPNGGVGGSSGYGRFGGISGVEEFTERKIISLAQPGMKYNF</sequence>
<keyword evidence="6" id="KW-1185">Reference proteome</keyword>
<dbReference type="OrthoDB" id="3687641at2759"/>
<dbReference type="SUPFAM" id="SSF53720">
    <property type="entry name" value="ALDH-like"/>
    <property type="match status" value="1"/>
</dbReference>
<dbReference type="GO" id="GO:0018485">
    <property type="term" value="F:salicylaldehyde dehydrogenase (NAD+) activity"/>
    <property type="evidence" value="ECO:0007669"/>
    <property type="project" value="UniProtKB-EC"/>
</dbReference>
<dbReference type="GO" id="GO:0050608">
    <property type="term" value="F:vanillin dehydrogenase activity"/>
    <property type="evidence" value="ECO:0007669"/>
    <property type="project" value="UniProtKB-EC"/>
</dbReference>
<evidence type="ECO:0000256" key="2">
    <source>
        <dbReference type="ARBA" id="ARBA00023027"/>
    </source>
</evidence>
<dbReference type="Proteomes" id="UP000028545">
    <property type="component" value="Unassembled WGS sequence"/>
</dbReference>
<dbReference type="GO" id="GO:0043386">
    <property type="term" value="P:mycotoxin biosynthetic process"/>
    <property type="evidence" value="ECO:0007669"/>
    <property type="project" value="InterPro"/>
</dbReference>